<accession>A0ABQ5W8J5</accession>
<keyword evidence="5" id="KW-0119">Carbohydrate metabolism</keyword>
<keyword evidence="3" id="KW-0378">Hydrolase</keyword>
<dbReference type="RefSeq" id="WP_284341760.1">
    <property type="nucleotide sequence ID" value="NZ_BSNS01000020.1"/>
</dbReference>
<reference evidence="7" key="1">
    <citation type="journal article" date="2019" name="Int. J. Syst. Evol. Microbiol.">
        <title>The Global Catalogue of Microorganisms (GCM) 10K type strain sequencing project: providing services to taxonomists for standard genome sequencing and annotation.</title>
        <authorList>
            <consortium name="The Broad Institute Genomics Platform"/>
            <consortium name="The Broad Institute Genome Sequencing Center for Infectious Disease"/>
            <person name="Wu L."/>
            <person name="Ma J."/>
        </authorList>
    </citation>
    <scope>NUCLEOTIDE SEQUENCE [LARGE SCALE GENOMIC DNA]</scope>
    <source>
        <strain evidence="7">NBRC 112416</strain>
    </source>
</reference>
<dbReference type="Pfam" id="PF04794">
    <property type="entry name" value="YdjC"/>
    <property type="match status" value="1"/>
</dbReference>
<evidence type="ECO:0000313" key="6">
    <source>
        <dbReference type="EMBL" id="GLQ56346.1"/>
    </source>
</evidence>
<evidence type="ECO:0000256" key="3">
    <source>
        <dbReference type="ARBA" id="ARBA00022801"/>
    </source>
</evidence>
<comment type="caution">
    <text evidence="6">The sequence shown here is derived from an EMBL/GenBank/DDBJ whole genome shotgun (WGS) entry which is preliminary data.</text>
</comment>
<dbReference type="EMBL" id="BSNS01000020">
    <property type="protein sequence ID" value="GLQ56346.1"/>
    <property type="molecule type" value="Genomic_DNA"/>
</dbReference>
<evidence type="ECO:0000256" key="1">
    <source>
        <dbReference type="ARBA" id="ARBA00001946"/>
    </source>
</evidence>
<dbReference type="Gene3D" id="3.20.20.370">
    <property type="entry name" value="Glycoside hydrolase/deacetylase"/>
    <property type="match status" value="1"/>
</dbReference>
<dbReference type="PANTHER" id="PTHR31609:SF1">
    <property type="entry name" value="CARBOHYDRATE DEACETYLASE"/>
    <property type="match status" value="1"/>
</dbReference>
<evidence type="ECO:0000256" key="5">
    <source>
        <dbReference type="ARBA" id="ARBA00023277"/>
    </source>
</evidence>
<keyword evidence="7" id="KW-1185">Reference proteome</keyword>
<evidence type="ECO:0000313" key="7">
    <source>
        <dbReference type="Proteomes" id="UP001156691"/>
    </source>
</evidence>
<dbReference type="CDD" id="cd10802">
    <property type="entry name" value="YdjC_TTHB029_like"/>
    <property type="match status" value="1"/>
</dbReference>
<keyword evidence="4" id="KW-0460">Magnesium</keyword>
<comment type="cofactor">
    <cofactor evidence="1">
        <name>Mg(2+)</name>
        <dbReference type="ChEBI" id="CHEBI:18420"/>
    </cofactor>
</comment>
<dbReference type="Proteomes" id="UP001156691">
    <property type="component" value="Unassembled WGS sequence"/>
</dbReference>
<dbReference type="InterPro" id="IPR011330">
    <property type="entry name" value="Glyco_hydro/deAcase_b/a-brl"/>
</dbReference>
<evidence type="ECO:0000256" key="4">
    <source>
        <dbReference type="ARBA" id="ARBA00022842"/>
    </source>
</evidence>
<dbReference type="InterPro" id="IPR006879">
    <property type="entry name" value="YdjC-like"/>
</dbReference>
<sequence>MSSRSTSRFVVVHEDDVGVSHGANTAFLELSRTGVCTAGSVMVPCPWFPEIAALARDNPDLDLGVHLTLNSDMRPYRWRPLTGISNDGLTDPDGYFWSEVPDVRRHADPGAVERELRAQIDAALAAGIGVTHLDCHMGTAMMPEFVAIYERLGADYRLPILIMKDYLTFSVMDYVGPVTTAEFDAASARAQQRGNPVVDLQLETPWEWPAGIEAAYRDLFALVPQGLSWLALHFNAPGDIELIAEEAAIRIGEYEFFRSGRASELMAEFGIEPVGVREWRDRMRG</sequence>
<organism evidence="6 7">
    <name type="scientific">Devosia nitrariae</name>
    <dbReference type="NCBI Taxonomy" id="2071872"/>
    <lineage>
        <taxon>Bacteria</taxon>
        <taxon>Pseudomonadati</taxon>
        <taxon>Pseudomonadota</taxon>
        <taxon>Alphaproteobacteria</taxon>
        <taxon>Hyphomicrobiales</taxon>
        <taxon>Devosiaceae</taxon>
        <taxon>Devosia</taxon>
    </lineage>
</organism>
<dbReference type="SUPFAM" id="SSF88713">
    <property type="entry name" value="Glycoside hydrolase/deacetylase"/>
    <property type="match status" value="1"/>
</dbReference>
<keyword evidence="2" id="KW-0479">Metal-binding</keyword>
<protein>
    <submittedName>
        <fullName evidence="6">Carbohydrate deacetylase</fullName>
    </submittedName>
</protein>
<dbReference type="PANTHER" id="PTHR31609">
    <property type="entry name" value="YDJC DEACETYLASE FAMILY MEMBER"/>
    <property type="match status" value="1"/>
</dbReference>
<gene>
    <name evidence="6" type="ORF">GCM10010862_36050</name>
</gene>
<evidence type="ECO:0000256" key="2">
    <source>
        <dbReference type="ARBA" id="ARBA00022723"/>
    </source>
</evidence>
<proteinExistence type="predicted"/>
<name>A0ABQ5W8J5_9HYPH</name>